<dbReference type="InterPro" id="IPR008258">
    <property type="entry name" value="Transglycosylase_SLT_dom_1"/>
</dbReference>
<dbReference type="Pfam" id="PF01464">
    <property type="entry name" value="SLT"/>
    <property type="match status" value="1"/>
</dbReference>
<evidence type="ECO:0000256" key="1">
    <source>
        <dbReference type="ARBA" id="ARBA00007734"/>
    </source>
</evidence>
<dbReference type="CDD" id="cd00254">
    <property type="entry name" value="LT-like"/>
    <property type="match status" value="1"/>
</dbReference>
<evidence type="ECO:0000259" key="2">
    <source>
        <dbReference type="Pfam" id="PF01464"/>
    </source>
</evidence>
<reference evidence="3 4" key="1">
    <citation type="submission" date="2014-11" db="EMBL/GenBank/DDBJ databases">
        <authorList>
            <person name="Urmite Genomes Urmite Genomes"/>
        </authorList>
    </citation>
    <scope>NUCLEOTIDE SEQUENCE [LARGE SCALE GENOMIC DNA]</scope>
    <source>
        <strain evidence="3 4">Oc5</strain>
    </source>
</reference>
<dbReference type="SUPFAM" id="SSF53955">
    <property type="entry name" value="Lysozyme-like"/>
    <property type="match status" value="1"/>
</dbReference>
<dbReference type="Proteomes" id="UP000040453">
    <property type="component" value="Unassembled WGS sequence"/>
</dbReference>
<dbReference type="GO" id="GO:0016020">
    <property type="term" value="C:membrane"/>
    <property type="evidence" value="ECO:0007669"/>
    <property type="project" value="InterPro"/>
</dbReference>
<accession>A0A0A1MLK9</accession>
<proteinExistence type="inferred from homology"/>
<evidence type="ECO:0000313" key="4">
    <source>
        <dbReference type="Proteomes" id="UP000040453"/>
    </source>
</evidence>
<evidence type="ECO:0000313" key="3">
    <source>
        <dbReference type="EMBL" id="CEI83958.1"/>
    </source>
</evidence>
<dbReference type="PROSITE" id="PS00922">
    <property type="entry name" value="TRANSGLYCOSYLASE"/>
    <property type="match status" value="1"/>
</dbReference>
<protein>
    <submittedName>
        <fullName evidence="3">Membrane-bound lytic murein transglycosylase C</fullName>
    </submittedName>
</protein>
<dbReference type="PANTHER" id="PTHR37423:SF2">
    <property type="entry name" value="MEMBRANE-BOUND LYTIC MUREIN TRANSGLYCOSYLASE C"/>
    <property type="match status" value="1"/>
</dbReference>
<comment type="similarity">
    <text evidence="1">Belongs to the transglycosylase Slt family.</text>
</comment>
<dbReference type="InterPro" id="IPR023346">
    <property type="entry name" value="Lysozyme-like_dom_sf"/>
</dbReference>
<dbReference type="Gene3D" id="1.10.530.10">
    <property type="match status" value="1"/>
</dbReference>
<dbReference type="InterPro" id="IPR000189">
    <property type="entry name" value="Transglyc_AS"/>
</dbReference>
<feature type="domain" description="Transglycosylase SLT" evidence="2">
    <location>
        <begin position="96"/>
        <end position="200"/>
    </location>
</feature>
<gene>
    <name evidence="3" type="primary">mltC</name>
    <name evidence="3" type="ORF">BN997_03887</name>
</gene>
<dbReference type="GO" id="GO:0000270">
    <property type="term" value="P:peptidoglycan metabolic process"/>
    <property type="evidence" value="ECO:0007669"/>
    <property type="project" value="InterPro"/>
</dbReference>
<dbReference type="EMBL" id="CDGG01000001">
    <property type="protein sequence ID" value="CEI83958.1"/>
    <property type="molecule type" value="Genomic_DNA"/>
</dbReference>
<keyword evidence="4" id="KW-1185">Reference proteome</keyword>
<dbReference type="AlphaFoldDB" id="A0A0A1MLK9"/>
<dbReference type="STRING" id="545501.BN997_03887"/>
<dbReference type="PANTHER" id="PTHR37423">
    <property type="entry name" value="SOLUBLE LYTIC MUREIN TRANSGLYCOSYLASE-RELATED"/>
    <property type="match status" value="1"/>
</dbReference>
<name>A0A0A1MLK9_9BACI</name>
<sequence length="213" mass="22933">MRMEINTNQLTNPLGMLGSAPEAGNVEENTGFGGKSFQQLLLERIREAEERTAQDFGSNIQNPEVVSSPMAQMASSAQPAASQPVSGEASNYQGIVQEMANKYNVSERLINAVIQQESNFNPNARSHAGAQGLMQLMPGTASGLGVTNSYDPRQNIEGGTKYLSQMLNRYNGNIELALAAYNAGPGNVDKHQGIPPFKETTAYVSKVMGTYRS</sequence>
<dbReference type="GO" id="GO:0008933">
    <property type="term" value="F:peptidoglycan lytic transglycosylase activity"/>
    <property type="evidence" value="ECO:0007669"/>
    <property type="project" value="InterPro"/>
</dbReference>
<organism evidence="3 4">
    <name type="scientific">Oceanobacillus oncorhynchi</name>
    <dbReference type="NCBI Taxonomy" id="545501"/>
    <lineage>
        <taxon>Bacteria</taxon>
        <taxon>Bacillati</taxon>
        <taxon>Bacillota</taxon>
        <taxon>Bacilli</taxon>
        <taxon>Bacillales</taxon>
        <taxon>Bacillaceae</taxon>
        <taxon>Oceanobacillus</taxon>
    </lineage>
</organism>